<proteinExistence type="inferred from homology"/>
<evidence type="ECO:0000256" key="1">
    <source>
        <dbReference type="ARBA" id="ARBA00005417"/>
    </source>
</evidence>
<name>A0A2J7TMD3_METSI</name>
<evidence type="ECO:0000256" key="3">
    <source>
        <dbReference type="ARBA" id="ARBA00022458"/>
    </source>
</evidence>
<protein>
    <submittedName>
        <fullName evidence="7">ABC transporter ATP-binding protein</fullName>
    </submittedName>
</protein>
<evidence type="ECO:0000256" key="4">
    <source>
        <dbReference type="ARBA" id="ARBA00022741"/>
    </source>
</evidence>
<dbReference type="InterPro" id="IPR017871">
    <property type="entry name" value="ABC_transporter-like_CS"/>
</dbReference>
<dbReference type="PROSITE" id="PS00211">
    <property type="entry name" value="ABC_TRANSPORTER_1"/>
    <property type="match status" value="1"/>
</dbReference>
<dbReference type="SMART" id="SM00382">
    <property type="entry name" value="AAA"/>
    <property type="match status" value="1"/>
</dbReference>
<accession>A0A2J7TMD3</accession>
<dbReference type="AlphaFoldDB" id="A0A2J7TMD3"/>
<comment type="similarity">
    <text evidence="1">Belongs to the ABC transporter superfamily.</text>
</comment>
<evidence type="ECO:0000259" key="6">
    <source>
        <dbReference type="PROSITE" id="PS50893"/>
    </source>
</evidence>
<dbReference type="SUPFAM" id="SSF52540">
    <property type="entry name" value="P-loop containing nucleoside triphosphate hydrolases"/>
    <property type="match status" value="1"/>
</dbReference>
<dbReference type="PANTHER" id="PTHR42711:SF5">
    <property type="entry name" value="ABC TRANSPORTER ATP-BINDING PROTEIN NATA"/>
    <property type="match status" value="1"/>
</dbReference>
<evidence type="ECO:0000313" key="7">
    <source>
        <dbReference type="EMBL" id="PNG27939.1"/>
    </source>
</evidence>
<feature type="domain" description="ABC transporter" evidence="6">
    <location>
        <begin position="14"/>
        <end position="244"/>
    </location>
</feature>
<dbReference type="PROSITE" id="PS50893">
    <property type="entry name" value="ABC_TRANSPORTER_2"/>
    <property type="match status" value="1"/>
</dbReference>
<reference evidence="7 8" key="1">
    <citation type="submission" date="2017-10" db="EMBL/GenBank/DDBJ databases">
        <title>Genome announcement of Methylocella silvestris TVC from permafrost.</title>
        <authorList>
            <person name="Wang J."/>
            <person name="Geng K."/>
            <person name="Ul-Haque F."/>
            <person name="Crombie A.T."/>
            <person name="Street L.E."/>
            <person name="Wookey P.A."/>
            <person name="Murrell J.C."/>
            <person name="Pratscher J."/>
        </authorList>
    </citation>
    <scope>NUCLEOTIDE SEQUENCE [LARGE SCALE GENOMIC DNA]</scope>
    <source>
        <strain evidence="7 8">TVC</strain>
    </source>
</reference>
<dbReference type="InterPro" id="IPR027417">
    <property type="entry name" value="P-loop_NTPase"/>
</dbReference>
<dbReference type="InterPro" id="IPR003439">
    <property type="entry name" value="ABC_transporter-like_ATP-bd"/>
</dbReference>
<keyword evidence="2" id="KW-0813">Transport</keyword>
<dbReference type="InterPro" id="IPR050763">
    <property type="entry name" value="ABC_transporter_ATP-binding"/>
</dbReference>
<dbReference type="NCBIfam" id="TIGR03864">
    <property type="entry name" value="PQQ_ABC_ATP"/>
    <property type="match status" value="1"/>
</dbReference>
<comment type="caution">
    <text evidence="7">The sequence shown here is derived from an EMBL/GenBank/DDBJ whole genome shotgun (WGS) entry which is preliminary data.</text>
</comment>
<organism evidence="7 8">
    <name type="scientific">Methylocella silvestris</name>
    <dbReference type="NCBI Taxonomy" id="199596"/>
    <lineage>
        <taxon>Bacteria</taxon>
        <taxon>Pseudomonadati</taxon>
        <taxon>Pseudomonadota</taxon>
        <taxon>Alphaproteobacteria</taxon>
        <taxon>Hyphomicrobiales</taxon>
        <taxon>Beijerinckiaceae</taxon>
        <taxon>Methylocella</taxon>
    </lineage>
</organism>
<dbReference type="GO" id="GO:0016887">
    <property type="term" value="F:ATP hydrolysis activity"/>
    <property type="evidence" value="ECO:0007669"/>
    <property type="project" value="InterPro"/>
</dbReference>
<sequence length="256" mass="27560">MIDSSKDHALEAALKIDRVSHFYGKRKALDDVSFEVRPASFTVLLGLNGAGKSTLFSLITRLFGVRSGAISIFGFDVARTPGEALRRLGVVFQARTLDLDLSIAQNLAYHAALHGIGDATAKARAADVLAKVDMLDRLNDKARALSGGQMRRVEIARALLHRPRMLLLDEPTVGLDIKARADILAHVRNLVATEGIGVLWATHLIDEILPGDNVVVLHRGKLLDAGKVEEVCARAGSPDMTAAFNRLTGEAATEAQ</sequence>
<dbReference type="Proteomes" id="UP000236286">
    <property type="component" value="Unassembled WGS sequence"/>
</dbReference>
<dbReference type="RefSeq" id="WP_102842246.1">
    <property type="nucleotide sequence ID" value="NZ_PDZR01000001.1"/>
</dbReference>
<dbReference type="InterPro" id="IPR003593">
    <property type="entry name" value="AAA+_ATPase"/>
</dbReference>
<dbReference type="OrthoDB" id="9778547at2"/>
<dbReference type="PANTHER" id="PTHR42711">
    <property type="entry name" value="ABC TRANSPORTER ATP-BINDING PROTEIN"/>
    <property type="match status" value="1"/>
</dbReference>
<evidence type="ECO:0000313" key="8">
    <source>
        <dbReference type="Proteomes" id="UP000236286"/>
    </source>
</evidence>
<dbReference type="Pfam" id="PF00005">
    <property type="entry name" value="ABC_tran"/>
    <property type="match status" value="1"/>
</dbReference>
<gene>
    <name evidence="7" type="ORF">CR492_03375</name>
</gene>
<dbReference type="EMBL" id="PDZR01000001">
    <property type="protein sequence ID" value="PNG27939.1"/>
    <property type="molecule type" value="Genomic_DNA"/>
</dbReference>
<keyword evidence="3" id="KW-0536">Nodulation</keyword>
<dbReference type="InterPro" id="IPR022467">
    <property type="entry name" value="ABC_transprt_ATP-bd_su_PQQ"/>
</dbReference>
<evidence type="ECO:0000256" key="2">
    <source>
        <dbReference type="ARBA" id="ARBA00022448"/>
    </source>
</evidence>
<evidence type="ECO:0000256" key="5">
    <source>
        <dbReference type="ARBA" id="ARBA00022840"/>
    </source>
</evidence>
<dbReference type="GO" id="GO:0005524">
    <property type="term" value="F:ATP binding"/>
    <property type="evidence" value="ECO:0007669"/>
    <property type="project" value="UniProtKB-KW"/>
</dbReference>
<keyword evidence="4" id="KW-0547">Nucleotide-binding</keyword>
<dbReference type="Gene3D" id="3.40.50.300">
    <property type="entry name" value="P-loop containing nucleotide triphosphate hydrolases"/>
    <property type="match status" value="1"/>
</dbReference>
<keyword evidence="5 7" id="KW-0067">ATP-binding</keyword>